<accession>A0A166BZK6</accession>
<sequence>MAAKRYLKPEFRTRGRGRGAQTKCKILGVLESFRLLKPDHSGRKKGDDISNEHAN</sequence>
<name>A0A166BZK6_9AGAM</name>
<protein>
    <submittedName>
        <fullName evidence="1">Uncharacterized protein</fullName>
    </submittedName>
</protein>
<dbReference type="EMBL" id="KV417637">
    <property type="protein sequence ID" value="KZP13140.1"/>
    <property type="molecule type" value="Genomic_DNA"/>
</dbReference>
<proteinExistence type="predicted"/>
<gene>
    <name evidence="1" type="ORF">FIBSPDRAFT_869573</name>
</gene>
<dbReference type="Proteomes" id="UP000076532">
    <property type="component" value="Unassembled WGS sequence"/>
</dbReference>
<reference evidence="1 2" key="1">
    <citation type="journal article" date="2016" name="Mol. Biol. Evol.">
        <title>Comparative Genomics of Early-Diverging Mushroom-Forming Fungi Provides Insights into the Origins of Lignocellulose Decay Capabilities.</title>
        <authorList>
            <person name="Nagy L.G."/>
            <person name="Riley R."/>
            <person name="Tritt A."/>
            <person name="Adam C."/>
            <person name="Daum C."/>
            <person name="Floudas D."/>
            <person name="Sun H."/>
            <person name="Yadav J.S."/>
            <person name="Pangilinan J."/>
            <person name="Larsson K.H."/>
            <person name="Matsuura K."/>
            <person name="Barry K."/>
            <person name="Labutti K."/>
            <person name="Kuo R."/>
            <person name="Ohm R.A."/>
            <person name="Bhattacharya S.S."/>
            <person name="Shirouzu T."/>
            <person name="Yoshinaga Y."/>
            <person name="Martin F.M."/>
            <person name="Grigoriev I.V."/>
            <person name="Hibbett D.S."/>
        </authorList>
    </citation>
    <scope>NUCLEOTIDE SEQUENCE [LARGE SCALE GENOMIC DNA]</scope>
    <source>
        <strain evidence="1 2">CBS 109695</strain>
    </source>
</reference>
<organism evidence="1 2">
    <name type="scientific">Athelia psychrophila</name>
    <dbReference type="NCBI Taxonomy" id="1759441"/>
    <lineage>
        <taxon>Eukaryota</taxon>
        <taxon>Fungi</taxon>
        <taxon>Dikarya</taxon>
        <taxon>Basidiomycota</taxon>
        <taxon>Agaricomycotina</taxon>
        <taxon>Agaricomycetes</taxon>
        <taxon>Agaricomycetidae</taxon>
        <taxon>Atheliales</taxon>
        <taxon>Atheliaceae</taxon>
        <taxon>Athelia</taxon>
    </lineage>
</organism>
<dbReference type="AlphaFoldDB" id="A0A166BZK6"/>
<evidence type="ECO:0000313" key="1">
    <source>
        <dbReference type="EMBL" id="KZP13140.1"/>
    </source>
</evidence>
<keyword evidence="2" id="KW-1185">Reference proteome</keyword>
<evidence type="ECO:0000313" key="2">
    <source>
        <dbReference type="Proteomes" id="UP000076532"/>
    </source>
</evidence>